<evidence type="ECO:0000313" key="2">
    <source>
        <dbReference type="EMBL" id="GAX59071.1"/>
    </source>
</evidence>
<feature type="region of interest" description="Disordered" evidence="1">
    <location>
        <begin position="26"/>
        <end position="47"/>
    </location>
</feature>
<comment type="caution">
    <text evidence="2">The sequence shown here is derived from an EMBL/GenBank/DDBJ whole genome shotgun (WGS) entry which is preliminary data.</text>
</comment>
<accession>A0A286TT72</accession>
<dbReference type="EMBL" id="BAOS01000001">
    <property type="protein sequence ID" value="GAX59071.1"/>
    <property type="molecule type" value="Genomic_DNA"/>
</dbReference>
<dbReference type="AlphaFoldDB" id="A0A286TT72"/>
<evidence type="ECO:0000313" key="3">
    <source>
        <dbReference type="Proteomes" id="UP000218542"/>
    </source>
</evidence>
<sequence length="101" mass="11185">MDVGGKGKTPLEIALSCRCPYSETTVKEKDGKDKAMTKKASRSFDKTSKELLENPKVAAMYLEEILADRDMELFTAALKDVAEARVGSMTSLSKKTHLNRE</sequence>
<reference evidence="3" key="1">
    <citation type="journal article" date="2017" name="Environ. Microbiol. Rep.">
        <title>Genetic Diversity of Marine Anaerobic Ammonium-Oxidizing Bacteria as Revealed by Genomic and Proteomic Analyses of 'Candidatus Scalindua japonica'.</title>
        <authorList>
            <person name="Oshiki M."/>
            <person name="Mizuto K."/>
            <person name="Kimura Z."/>
            <person name="Kindaichi T."/>
            <person name="Satoh H."/>
            <person name="Okabe S."/>
        </authorList>
    </citation>
    <scope>NUCLEOTIDE SEQUENCE [LARGE SCALE GENOMIC DNA]</scope>
    <source>
        <strain evidence="3">husup-a2</strain>
    </source>
</reference>
<evidence type="ECO:0000256" key="1">
    <source>
        <dbReference type="SAM" id="MobiDB-lite"/>
    </source>
</evidence>
<keyword evidence="3" id="KW-1185">Reference proteome</keyword>
<gene>
    <name evidence="2" type="ORF">SCALIN_C01_0001</name>
</gene>
<proteinExistence type="predicted"/>
<organism evidence="2 3">
    <name type="scientific">Candidatus Scalindua japonica</name>
    <dbReference type="NCBI Taxonomy" id="1284222"/>
    <lineage>
        <taxon>Bacteria</taxon>
        <taxon>Pseudomonadati</taxon>
        <taxon>Planctomycetota</taxon>
        <taxon>Candidatus Brocadiia</taxon>
        <taxon>Candidatus Brocadiales</taxon>
        <taxon>Candidatus Scalinduaceae</taxon>
        <taxon>Candidatus Scalindua</taxon>
    </lineage>
</organism>
<protein>
    <submittedName>
        <fullName evidence="2">Transcriptional regulator</fullName>
    </submittedName>
</protein>
<dbReference type="Proteomes" id="UP000218542">
    <property type="component" value="Unassembled WGS sequence"/>
</dbReference>
<name>A0A286TT72_9BACT</name>